<keyword evidence="4" id="KW-1003">Cell membrane</keyword>
<dbReference type="GO" id="GO:0015123">
    <property type="term" value="F:acetate transmembrane transporter activity"/>
    <property type="evidence" value="ECO:0007669"/>
    <property type="project" value="TreeGrafter"/>
</dbReference>
<dbReference type="GO" id="GO:0015293">
    <property type="term" value="F:symporter activity"/>
    <property type="evidence" value="ECO:0007669"/>
    <property type="project" value="UniProtKB-KW"/>
</dbReference>
<accession>A0A1J4NPT1</accession>
<dbReference type="EMBL" id="LAVA02000083">
    <property type="protein sequence ID" value="OIJ64315.1"/>
    <property type="molecule type" value="Genomic_DNA"/>
</dbReference>
<dbReference type="CDD" id="cd11480">
    <property type="entry name" value="SLC5sbd_u4"/>
    <property type="match status" value="1"/>
</dbReference>
<evidence type="ECO:0000256" key="1">
    <source>
        <dbReference type="ARBA" id="ARBA00004651"/>
    </source>
</evidence>
<evidence type="ECO:0000256" key="7">
    <source>
        <dbReference type="ARBA" id="ARBA00022989"/>
    </source>
</evidence>
<gene>
    <name evidence="11" type="ORF">WN71_029635</name>
</gene>
<feature type="transmembrane region" description="Helical" evidence="10">
    <location>
        <begin position="286"/>
        <end position="308"/>
    </location>
</feature>
<evidence type="ECO:0000313" key="12">
    <source>
        <dbReference type="Proteomes" id="UP000034196"/>
    </source>
</evidence>
<keyword evidence="7 10" id="KW-1133">Transmembrane helix</keyword>
<feature type="transmembrane region" description="Helical" evidence="10">
    <location>
        <begin position="445"/>
        <end position="463"/>
    </location>
</feature>
<dbReference type="OrthoDB" id="9764416at2"/>
<evidence type="ECO:0000256" key="10">
    <source>
        <dbReference type="SAM" id="Phobius"/>
    </source>
</evidence>
<dbReference type="Gene3D" id="1.20.1730.10">
    <property type="entry name" value="Sodium/glucose cotransporter"/>
    <property type="match status" value="1"/>
</dbReference>
<feature type="transmembrane region" description="Helical" evidence="10">
    <location>
        <begin position="12"/>
        <end position="32"/>
    </location>
</feature>
<protein>
    <submittedName>
        <fullName evidence="11">Cation acetate symporter</fullName>
    </submittedName>
</protein>
<feature type="transmembrane region" description="Helical" evidence="10">
    <location>
        <begin position="390"/>
        <end position="411"/>
    </location>
</feature>
<evidence type="ECO:0000256" key="4">
    <source>
        <dbReference type="ARBA" id="ARBA00022475"/>
    </source>
</evidence>
<reference evidence="11" key="1">
    <citation type="submission" date="2016-10" db="EMBL/GenBank/DDBJ databases">
        <title>Genome sequence of Streptomyces mangrovisoli MUSC 149.</title>
        <authorList>
            <person name="Lee L.-H."/>
            <person name="Ser H.-L."/>
        </authorList>
    </citation>
    <scope>NUCLEOTIDE SEQUENCE [LARGE SCALE GENOMIC DNA]</scope>
    <source>
        <strain evidence="11">MUSC 149</strain>
    </source>
</reference>
<evidence type="ECO:0000313" key="11">
    <source>
        <dbReference type="EMBL" id="OIJ64315.1"/>
    </source>
</evidence>
<dbReference type="Proteomes" id="UP000034196">
    <property type="component" value="Unassembled WGS sequence"/>
</dbReference>
<evidence type="ECO:0000256" key="9">
    <source>
        <dbReference type="RuleBase" id="RU362091"/>
    </source>
</evidence>
<keyword evidence="6" id="KW-0769">Symport</keyword>
<dbReference type="GO" id="GO:0005886">
    <property type="term" value="C:plasma membrane"/>
    <property type="evidence" value="ECO:0007669"/>
    <property type="project" value="UniProtKB-SubCell"/>
</dbReference>
<name>A0A1J4NPT1_9ACTN</name>
<feature type="transmembrane region" description="Helical" evidence="10">
    <location>
        <begin position="53"/>
        <end position="75"/>
    </location>
</feature>
<proteinExistence type="inferred from homology"/>
<organism evidence="11 12">
    <name type="scientific">Streptomyces mangrovisoli</name>
    <dbReference type="NCBI Taxonomy" id="1428628"/>
    <lineage>
        <taxon>Bacteria</taxon>
        <taxon>Bacillati</taxon>
        <taxon>Actinomycetota</taxon>
        <taxon>Actinomycetes</taxon>
        <taxon>Kitasatosporales</taxon>
        <taxon>Streptomycetaceae</taxon>
        <taxon>Streptomyces</taxon>
    </lineage>
</organism>
<feature type="transmembrane region" description="Helical" evidence="10">
    <location>
        <begin position="190"/>
        <end position="211"/>
    </location>
</feature>
<evidence type="ECO:0000256" key="6">
    <source>
        <dbReference type="ARBA" id="ARBA00022847"/>
    </source>
</evidence>
<sequence length="536" mass="56115">MTSFSGTAQTWSLVAFCAVVSVTLLLCIVTGPDHEDLDDYYTGYRSLSPLRNGLAIAGDYVSAATVLTIGGVIALCGYDGVVLSISTLLSLLVLMFLLAEPLRNAGRFTMGDALARRAPQRSVRITACLVTIGALVPMMLVQLASTGQLLAFILGFSSGAVKTGCIVGVGTLMVAYAAIGGMRGTALLHILKMIALLGSGVVVTVLILRLFGWEPSSLFDAAAARSQAGARYLRSGLEFVGGPHPRLDMVSTQFAIVLGGACLPHVTMRMNTADSARQVRRSMSWAVSFVALFVPLITVIGVGATALVGRAGVAAGDPHGNTAFLLGSRAAFGPDVTEFESLLFTTVTSALFLTLLASVASMTLACANSLAHDLVASRRKGLSPRTEQTVARLSAVLIGAPVIALATLVQHHSLQPLATLSFCVSASAIAPALVYSLFWRRFTASGLLCTLIGGSLTVLALMPGTNLVSGSAAAAFPGHDFNWFPFTTTALVSVPAGFAFGWLGTVLRGRRAQQEARDRYEGIERLLLAGPPRRPR</sequence>
<feature type="transmembrane region" description="Helical" evidence="10">
    <location>
        <begin position="149"/>
        <end position="178"/>
    </location>
</feature>
<feature type="transmembrane region" description="Helical" evidence="10">
    <location>
        <begin position="483"/>
        <end position="507"/>
    </location>
</feature>
<dbReference type="RefSeq" id="WP_046591016.1">
    <property type="nucleotide sequence ID" value="NZ_LAVA02000083.1"/>
</dbReference>
<dbReference type="InterPro" id="IPR050277">
    <property type="entry name" value="Sodium:Solute_Symporter"/>
</dbReference>
<evidence type="ECO:0000256" key="8">
    <source>
        <dbReference type="ARBA" id="ARBA00023136"/>
    </source>
</evidence>
<evidence type="ECO:0000256" key="5">
    <source>
        <dbReference type="ARBA" id="ARBA00022692"/>
    </source>
</evidence>
<dbReference type="PANTHER" id="PTHR48086:SF6">
    <property type="entry name" value="CATION_ACETATE SYMPORTER ACTP"/>
    <property type="match status" value="1"/>
</dbReference>
<keyword evidence="12" id="KW-1185">Reference proteome</keyword>
<keyword evidence="5 10" id="KW-0812">Transmembrane</keyword>
<dbReference type="Pfam" id="PF00474">
    <property type="entry name" value="SSF"/>
    <property type="match status" value="1"/>
</dbReference>
<dbReference type="InterPro" id="IPR001734">
    <property type="entry name" value="Na/solute_symporter"/>
</dbReference>
<keyword evidence="8 10" id="KW-0472">Membrane</keyword>
<feature type="transmembrane region" description="Helical" evidence="10">
    <location>
        <begin position="123"/>
        <end position="143"/>
    </location>
</feature>
<evidence type="ECO:0000256" key="2">
    <source>
        <dbReference type="ARBA" id="ARBA00006434"/>
    </source>
</evidence>
<comment type="caution">
    <text evidence="11">The sequence shown here is derived from an EMBL/GenBank/DDBJ whole genome shotgun (WGS) entry which is preliminary data.</text>
</comment>
<dbReference type="PANTHER" id="PTHR48086">
    <property type="entry name" value="SODIUM/PROLINE SYMPORTER-RELATED"/>
    <property type="match status" value="1"/>
</dbReference>
<evidence type="ECO:0000256" key="3">
    <source>
        <dbReference type="ARBA" id="ARBA00022448"/>
    </source>
</evidence>
<keyword evidence="3" id="KW-0813">Transport</keyword>
<feature type="transmembrane region" description="Helical" evidence="10">
    <location>
        <begin position="417"/>
        <end position="438"/>
    </location>
</feature>
<comment type="similarity">
    <text evidence="2 9">Belongs to the sodium:solute symporter (SSF) (TC 2.A.21) family.</text>
</comment>
<dbReference type="GO" id="GO:0006847">
    <property type="term" value="P:plasma membrane acetate transport"/>
    <property type="evidence" value="ECO:0007669"/>
    <property type="project" value="TreeGrafter"/>
</dbReference>
<comment type="subcellular location">
    <subcellularLocation>
        <location evidence="1">Cell membrane</location>
        <topology evidence="1">Multi-pass membrane protein</topology>
    </subcellularLocation>
</comment>
<feature type="transmembrane region" description="Helical" evidence="10">
    <location>
        <begin position="342"/>
        <end position="370"/>
    </location>
</feature>
<feature type="transmembrane region" description="Helical" evidence="10">
    <location>
        <begin position="81"/>
        <end position="102"/>
    </location>
</feature>
<dbReference type="InterPro" id="IPR038377">
    <property type="entry name" value="Na/Glc_symporter_sf"/>
</dbReference>
<feature type="transmembrane region" description="Helical" evidence="10">
    <location>
        <begin position="249"/>
        <end position="266"/>
    </location>
</feature>
<dbReference type="STRING" id="1428628.WN71_029635"/>
<dbReference type="AlphaFoldDB" id="A0A1J4NPT1"/>
<dbReference type="PROSITE" id="PS50283">
    <property type="entry name" value="NA_SOLUT_SYMP_3"/>
    <property type="match status" value="1"/>
</dbReference>